<dbReference type="RefSeq" id="WP_107974834.1">
    <property type="nucleotide sequence ID" value="NZ_BMEZ01000003.1"/>
</dbReference>
<comment type="caution">
    <text evidence="2">The sequence shown here is derived from an EMBL/GenBank/DDBJ whole genome shotgun (WGS) entry which is preliminary data.</text>
</comment>
<evidence type="ECO:0008006" key="4">
    <source>
        <dbReference type="Google" id="ProtNLM"/>
    </source>
</evidence>
<sequence>MKKLALAAAFAGAATTAMAGSYEAPAKDYVVMEPEVVVEETQQSSSSAGILIPLVLIAVVAAAAS</sequence>
<accession>A0A2T6B5U0</accession>
<feature type="signal peptide" evidence="1">
    <location>
        <begin position="1"/>
        <end position="19"/>
    </location>
</feature>
<protein>
    <recommendedName>
        <fullName evidence="4">Ferrochelatase</fullName>
    </recommendedName>
</protein>
<keyword evidence="3" id="KW-1185">Reference proteome</keyword>
<dbReference type="EMBL" id="QBKN01000003">
    <property type="protein sequence ID" value="PTX51451.1"/>
    <property type="molecule type" value="Genomic_DNA"/>
</dbReference>
<evidence type="ECO:0000313" key="2">
    <source>
        <dbReference type="EMBL" id="PTX51451.1"/>
    </source>
</evidence>
<evidence type="ECO:0000313" key="3">
    <source>
        <dbReference type="Proteomes" id="UP000244069"/>
    </source>
</evidence>
<keyword evidence="1" id="KW-0732">Signal</keyword>
<reference evidence="2 3" key="1">
    <citation type="submission" date="2018-04" db="EMBL/GenBank/DDBJ databases">
        <title>Genomic Encyclopedia of Archaeal and Bacterial Type Strains, Phase II (KMG-II): from individual species to whole genera.</title>
        <authorList>
            <person name="Goeker M."/>
        </authorList>
    </citation>
    <scope>NUCLEOTIDE SEQUENCE [LARGE SCALE GENOMIC DNA]</scope>
    <source>
        <strain evidence="2 3">DSM 29329</strain>
    </source>
</reference>
<feature type="chain" id="PRO_5015433918" description="Ferrochelatase" evidence="1">
    <location>
        <begin position="20"/>
        <end position="65"/>
    </location>
</feature>
<organism evidence="2 3">
    <name type="scientific">Allosediminivita pacifica</name>
    <dbReference type="NCBI Taxonomy" id="1267769"/>
    <lineage>
        <taxon>Bacteria</taxon>
        <taxon>Pseudomonadati</taxon>
        <taxon>Pseudomonadota</taxon>
        <taxon>Alphaproteobacteria</taxon>
        <taxon>Rhodobacterales</taxon>
        <taxon>Paracoccaceae</taxon>
        <taxon>Allosediminivita</taxon>
    </lineage>
</organism>
<name>A0A2T6B5U0_9RHOB</name>
<evidence type="ECO:0000256" key="1">
    <source>
        <dbReference type="SAM" id="SignalP"/>
    </source>
</evidence>
<proteinExistence type="predicted"/>
<gene>
    <name evidence="2" type="ORF">C8N44_103195</name>
</gene>
<dbReference type="Proteomes" id="UP000244069">
    <property type="component" value="Unassembled WGS sequence"/>
</dbReference>
<dbReference type="AlphaFoldDB" id="A0A2T6B5U0"/>